<evidence type="ECO:0000256" key="1">
    <source>
        <dbReference type="SAM" id="Coils"/>
    </source>
</evidence>
<evidence type="ECO:0000313" key="3">
    <source>
        <dbReference type="EMBL" id="ASN05724.1"/>
    </source>
</evidence>
<dbReference type="Proteomes" id="UP000204391">
    <property type="component" value="Chromosome"/>
</dbReference>
<reference evidence="3 4" key="1">
    <citation type="journal article" date="2003" name="Int. J. Syst. Evol. Microbiol.">
        <title>Virgibacillus carmonensis sp. nov., Virgibacillus necropolis sp. nov. and Virgibacillus picturae sp. nov., three novel species isolated from deteriorated mural paintings, transfer of the species of the genus salibacillus to Virgibacillus, as Virgibacillus marismortui comb. nov. and Virgibacillus salexigens comb. nov., and emended description of the genus Virgibacillus.</title>
        <authorList>
            <person name="Heyrman J."/>
            <person name="Logan N.A."/>
            <person name="Busse H.J."/>
            <person name="Balcaen A."/>
            <person name="Lebbe L."/>
            <person name="Rodriguez-Diaz M."/>
            <person name="Swings J."/>
            <person name="De Vos P."/>
        </authorList>
    </citation>
    <scope>NUCLEOTIDE SEQUENCE [LARGE SCALE GENOMIC DNA]</scope>
    <source>
        <strain evidence="3 4">LMG 19488</strain>
    </source>
</reference>
<name>A0A221MDM4_9BACI</name>
<dbReference type="RefSeq" id="WP_089532573.1">
    <property type="nucleotide sequence ID" value="NZ_CP022437.1"/>
</dbReference>
<feature type="coiled-coil region" evidence="1">
    <location>
        <begin position="82"/>
        <end position="123"/>
    </location>
</feature>
<gene>
    <name evidence="3" type="ORF">CFK40_12245</name>
</gene>
<keyword evidence="4" id="KW-1185">Reference proteome</keyword>
<dbReference type="AlphaFoldDB" id="A0A221MDM4"/>
<keyword evidence="1" id="KW-0175">Coiled coil</keyword>
<evidence type="ECO:0000313" key="4">
    <source>
        <dbReference type="Proteomes" id="UP000204391"/>
    </source>
</evidence>
<dbReference type="KEGG" id="vne:CFK40_12245"/>
<keyword evidence="2" id="KW-0812">Transmembrane</keyword>
<sequence length="204" mass="22870">MAKKSEKQIKTKSNPVLWFLFAIVVPLIVAITIVIIIFTVAGFNVMDWAKNTANDIPVISSVIATDKEKDEQRTEQLVKDKISDKDEKIDALQANVTNLEETVDQLKQEIVKLENKNNVKTESNDEKAQATSVEAEKDSQLKSITASFEQMDPKQTALILQDLEEDMVIAILKEIPEDVRAGIFEETEPEIAAQYTKAYLTSAE</sequence>
<organism evidence="3 4">
    <name type="scientific">Virgibacillus necropolis</name>
    <dbReference type="NCBI Taxonomy" id="163877"/>
    <lineage>
        <taxon>Bacteria</taxon>
        <taxon>Bacillati</taxon>
        <taxon>Bacillota</taxon>
        <taxon>Bacilli</taxon>
        <taxon>Bacillales</taxon>
        <taxon>Bacillaceae</taxon>
        <taxon>Virgibacillus</taxon>
    </lineage>
</organism>
<dbReference type="EMBL" id="CP022437">
    <property type="protein sequence ID" value="ASN05724.1"/>
    <property type="molecule type" value="Genomic_DNA"/>
</dbReference>
<protein>
    <recommendedName>
        <fullName evidence="5">Magnesium transporter MgtE intracellular domain-containing protein</fullName>
    </recommendedName>
</protein>
<proteinExistence type="predicted"/>
<dbReference type="SUPFAM" id="SSF161270">
    <property type="entry name" value="PspA lactotransferrin-binding region"/>
    <property type="match status" value="1"/>
</dbReference>
<accession>A0A221MDM4</accession>
<dbReference type="OrthoDB" id="1724615at2"/>
<evidence type="ECO:0000256" key="2">
    <source>
        <dbReference type="SAM" id="Phobius"/>
    </source>
</evidence>
<evidence type="ECO:0008006" key="5">
    <source>
        <dbReference type="Google" id="ProtNLM"/>
    </source>
</evidence>
<keyword evidence="2" id="KW-1133">Transmembrane helix</keyword>
<dbReference type="SUPFAM" id="SSF158791">
    <property type="entry name" value="MgtE N-terminal domain-like"/>
    <property type="match status" value="1"/>
</dbReference>
<feature type="transmembrane region" description="Helical" evidence="2">
    <location>
        <begin position="16"/>
        <end position="43"/>
    </location>
</feature>
<keyword evidence="2" id="KW-0472">Membrane</keyword>